<dbReference type="EMBL" id="LSBH01000003">
    <property type="protein sequence ID" value="OAQ82160.1"/>
    <property type="molecule type" value="Genomic_DNA"/>
</dbReference>
<evidence type="ECO:0000256" key="1">
    <source>
        <dbReference type="SAM" id="MobiDB-lite"/>
    </source>
</evidence>
<proteinExistence type="predicted"/>
<comment type="caution">
    <text evidence="2">The sequence shown here is derived from an EMBL/GenBank/DDBJ whole genome shotgun (WGS) entry which is preliminary data.</text>
</comment>
<sequence>MRHRSPLGERTCEARRSCWACGVSVMSTFFLPRLCYTLGRLAVMLFALYQICCGPDSSWMQVQPRGIKAMDCKACTRRMLAVPCAMQHAPPRLRADHKRRFTAFSVHACSLTHNMKHQGSLCAATTKLKNNKAPLRTKLGWHPSFFSPLSPARPSQLASPFRLHHASSLLRAHDAMTKPPRPPSLTHLQSSLIPAAGPRPPNHADGGSRARPHGAPRSTRTRARSNKRFPISVPVHGPRSRWPVSADGDSRMWRLMVMMI</sequence>
<dbReference type="Proteomes" id="UP000078240">
    <property type="component" value="Unassembled WGS sequence"/>
</dbReference>
<name>A0A179GXY3_PURLI</name>
<evidence type="ECO:0000313" key="2">
    <source>
        <dbReference type="EMBL" id="OAQ82160.1"/>
    </source>
</evidence>
<dbReference type="AlphaFoldDB" id="A0A179GXY3"/>
<feature type="compositionally biased region" description="Basic residues" evidence="1">
    <location>
        <begin position="210"/>
        <end position="227"/>
    </location>
</feature>
<accession>A0A179GXY3</accession>
<gene>
    <name evidence="2" type="ORF">VFPBJ_04744</name>
</gene>
<feature type="region of interest" description="Disordered" evidence="1">
    <location>
        <begin position="174"/>
        <end position="244"/>
    </location>
</feature>
<reference evidence="2 3" key="1">
    <citation type="submission" date="2016-01" db="EMBL/GenBank/DDBJ databases">
        <title>Biosynthesis of antibiotic leucinostatins and their inhibition on Phytophthora in bio-control Purpureocillium lilacinum.</title>
        <authorList>
            <person name="Wang G."/>
            <person name="Liu Z."/>
            <person name="Lin R."/>
            <person name="Li E."/>
            <person name="Mao Z."/>
            <person name="Ling J."/>
            <person name="Yin W."/>
            <person name="Xie B."/>
        </authorList>
    </citation>
    <scope>NUCLEOTIDE SEQUENCE [LARGE SCALE GENOMIC DNA]</scope>
    <source>
        <strain evidence="2">PLBJ-1</strain>
    </source>
</reference>
<organism evidence="2 3">
    <name type="scientific">Purpureocillium lilacinum</name>
    <name type="common">Paecilomyces lilacinus</name>
    <dbReference type="NCBI Taxonomy" id="33203"/>
    <lineage>
        <taxon>Eukaryota</taxon>
        <taxon>Fungi</taxon>
        <taxon>Dikarya</taxon>
        <taxon>Ascomycota</taxon>
        <taxon>Pezizomycotina</taxon>
        <taxon>Sordariomycetes</taxon>
        <taxon>Hypocreomycetidae</taxon>
        <taxon>Hypocreales</taxon>
        <taxon>Ophiocordycipitaceae</taxon>
        <taxon>Purpureocillium</taxon>
    </lineage>
</organism>
<evidence type="ECO:0000313" key="3">
    <source>
        <dbReference type="Proteomes" id="UP000078240"/>
    </source>
</evidence>
<protein>
    <submittedName>
        <fullName evidence="2">Uncharacterized protein</fullName>
    </submittedName>
</protein>